<name>A0A6N2S613_9ACTO</name>
<reference evidence="8" key="1">
    <citation type="submission" date="2019-11" db="EMBL/GenBank/DDBJ databases">
        <authorList>
            <person name="Feng L."/>
        </authorList>
    </citation>
    <scope>NUCLEOTIDE SEQUENCE</scope>
    <source>
        <strain evidence="8">AodontolyticusLFYP35</strain>
    </source>
</reference>
<feature type="transmembrane region" description="Helical" evidence="6">
    <location>
        <begin position="46"/>
        <end position="63"/>
    </location>
</feature>
<gene>
    <name evidence="8" type="primary">rhtA_2</name>
    <name evidence="8" type="ORF">AOLFYP35_00686</name>
</gene>
<feature type="transmembrane region" description="Helical" evidence="6">
    <location>
        <begin position="240"/>
        <end position="260"/>
    </location>
</feature>
<keyword evidence="4 6" id="KW-1133">Transmembrane helix</keyword>
<evidence type="ECO:0000259" key="7">
    <source>
        <dbReference type="Pfam" id="PF00892"/>
    </source>
</evidence>
<dbReference type="InterPro" id="IPR037185">
    <property type="entry name" value="EmrE-like"/>
</dbReference>
<organism evidence="8">
    <name type="scientific">Schaalia odontolytica</name>
    <dbReference type="NCBI Taxonomy" id="1660"/>
    <lineage>
        <taxon>Bacteria</taxon>
        <taxon>Bacillati</taxon>
        <taxon>Actinomycetota</taxon>
        <taxon>Actinomycetes</taxon>
        <taxon>Actinomycetales</taxon>
        <taxon>Actinomycetaceae</taxon>
        <taxon>Schaalia</taxon>
    </lineage>
</organism>
<evidence type="ECO:0000256" key="3">
    <source>
        <dbReference type="ARBA" id="ARBA00022692"/>
    </source>
</evidence>
<dbReference type="SUPFAM" id="SSF103481">
    <property type="entry name" value="Multidrug resistance efflux transporter EmrE"/>
    <property type="match status" value="1"/>
</dbReference>
<evidence type="ECO:0000256" key="5">
    <source>
        <dbReference type="ARBA" id="ARBA00023136"/>
    </source>
</evidence>
<feature type="transmembrane region" description="Helical" evidence="6">
    <location>
        <begin position="180"/>
        <end position="198"/>
    </location>
</feature>
<dbReference type="PANTHER" id="PTHR32322:SF2">
    <property type="entry name" value="EAMA DOMAIN-CONTAINING PROTEIN"/>
    <property type="match status" value="1"/>
</dbReference>
<dbReference type="InterPro" id="IPR050638">
    <property type="entry name" value="AA-Vitamin_Transporters"/>
</dbReference>
<evidence type="ECO:0000256" key="2">
    <source>
        <dbReference type="ARBA" id="ARBA00007362"/>
    </source>
</evidence>
<feature type="transmembrane region" description="Helical" evidence="6">
    <location>
        <begin position="210"/>
        <end position="228"/>
    </location>
</feature>
<dbReference type="AlphaFoldDB" id="A0A6N2S613"/>
<evidence type="ECO:0000256" key="4">
    <source>
        <dbReference type="ARBA" id="ARBA00022989"/>
    </source>
</evidence>
<keyword evidence="5 6" id="KW-0472">Membrane</keyword>
<feature type="transmembrane region" description="Helical" evidence="6">
    <location>
        <begin position="266"/>
        <end position="286"/>
    </location>
</feature>
<dbReference type="EMBL" id="CACRSM010000002">
    <property type="protein sequence ID" value="VYS88188.1"/>
    <property type="molecule type" value="Genomic_DNA"/>
</dbReference>
<accession>A0A6N2S613</accession>
<feature type="domain" description="EamA" evidence="7">
    <location>
        <begin position="150"/>
        <end position="282"/>
    </location>
</feature>
<keyword evidence="3 6" id="KW-0812">Transmembrane</keyword>
<feature type="transmembrane region" description="Helical" evidence="6">
    <location>
        <begin position="12"/>
        <end position="40"/>
    </location>
</feature>
<evidence type="ECO:0000256" key="1">
    <source>
        <dbReference type="ARBA" id="ARBA00004141"/>
    </source>
</evidence>
<feature type="transmembrane region" description="Helical" evidence="6">
    <location>
        <begin position="149"/>
        <end position="168"/>
    </location>
</feature>
<dbReference type="GO" id="GO:0016020">
    <property type="term" value="C:membrane"/>
    <property type="evidence" value="ECO:0007669"/>
    <property type="project" value="UniProtKB-SubCell"/>
</dbReference>
<sequence length="303" mass="31229">MSSRSLAGIANRIPAQVLIVTSALIQYSGAAVAVFAFSVVEPASVAWWRGFVGGLVLCAWVRPWRGLDRATLKGALFFGIALVCMNACFYEAISRIPLGAAVSLEFLGPVMVAVVRGRGWAPRIAAFFALVGVCAIGGLGLDLSAPRTLAGVVWILAAGASWATYIVLGQKAASSSSAMTNLSLGCAFSALISAPILAPGAMAAFSDRKVLVAVIALAFLSTVFPYSLEAMAMKRVSAATFALFTALLPATSALIGAVLLRQIPSLWQLVGLVCISIAVGIASMAGRAHPDVKGTRSAQEAGN</sequence>
<dbReference type="InterPro" id="IPR000620">
    <property type="entry name" value="EamA_dom"/>
</dbReference>
<comment type="similarity">
    <text evidence="2">Belongs to the EamA transporter family.</text>
</comment>
<dbReference type="PANTHER" id="PTHR32322">
    <property type="entry name" value="INNER MEMBRANE TRANSPORTER"/>
    <property type="match status" value="1"/>
</dbReference>
<feature type="transmembrane region" description="Helical" evidence="6">
    <location>
        <begin position="124"/>
        <end position="143"/>
    </location>
</feature>
<feature type="transmembrane region" description="Helical" evidence="6">
    <location>
        <begin position="75"/>
        <end position="93"/>
    </location>
</feature>
<evidence type="ECO:0000256" key="6">
    <source>
        <dbReference type="SAM" id="Phobius"/>
    </source>
</evidence>
<protein>
    <submittedName>
        <fullName evidence="8">Threonine/homoserine exporter RhtA</fullName>
    </submittedName>
</protein>
<dbReference type="Pfam" id="PF00892">
    <property type="entry name" value="EamA"/>
    <property type="match status" value="1"/>
</dbReference>
<proteinExistence type="inferred from homology"/>
<comment type="subcellular location">
    <subcellularLocation>
        <location evidence="1">Membrane</location>
        <topology evidence="1">Multi-pass membrane protein</topology>
    </subcellularLocation>
</comment>
<evidence type="ECO:0000313" key="8">
    <source>
        <dbReference type="EMBL" id="VYS88188.1"/>
    </source>
</evidence>